<dbReference type="GO" id="GO:0001732">
    <property type="term" value="P:formation of cytoplasmic translation initiation complex"/>
    <property type="evidence" value="ECO:0007669"/>
    <property type="project" value="UniProtKB-UniRule"/>
</dbReference>
<dbReference type="GO" id="GO:0005852">
    <property type="term" value="C:eukaryotic translation initiation factor 3 complex"/>
    <property type="evidence" value="ECO:0007669"/>
    <property type="project" value="UniProtKB-UniRule"/>
</dbReference>
<dbReference type="PANTHER" id="PTHR14068:SF0">
    <property type="entry name" value="EUKARYOTIC TRANSLATION INITIATION FACTOR 3 SUBUNIT B"/>
    <property type="match status" value="1"/>
</dbReference>
<dbReference type="SUPFAM" id="SSF82171">
    <property type="entry name" value="DPP6 N-terminal domain-like"/>
    <property type="match status" value="1"/>
</dbReference>
<dbReference type="GO" id="GO:0031369">
    <property type="term" value="F:translation initiation factor binding"/>
    <property type="evidence" value="ECO:0007669"/>
    <property type="project" value="InterPro"/>
</dbReference>
<comment type="subcellular location">
    <subcellularLocation>
        <location evidence="1 6 7">Cytoplasm</location>
    </subcellularLocation>
</comment>
<dbReference type="GO" id="GO:0016282">
    <property type="term" value="C:eukaryotic 43S preinitiation complex"/>
    <property type="evidence" value="ECO:0007669"/>
    <property type="project" value="UniProtKB-UniRule"/>
</dbReference>
<evidence type="ECO:0000256" key="1">
    <source>
        <dbReference type="ARBA" id="ARBA00004496"/>
    </source>
</evidence>
<dbReference type="GO" id="GO:0003723">
    <property type="term" value="F:RNA binding"/>
    <property type="evidence" value="ECO:0007669"/>
    <property type="project" value="UniProtKB-UniRule"/>
</dbReference>
<dbReference type="InterPro" id="IPR015943">
    <property type="entry name" value="WD40/YVTN_repeat-like_dom_sf"/>
</dbReference>
<dbReference type="InterPro" id="IPR012677">
    <property type="entry name" value="Nucleotide-bd_a/b_plait_sf"/>
</dbReference>
<comment type="function">
    <text evidence="7">Component of the eukaryotic translation initiation factor 3 (eIF-3) complex, which is involved in protein synthesis and, together with other initiation factors, stimulates binding of mRNA and methionyl-tRNAi to the 40S ribosome.</text>
</comment>
<evidence type="ECO:0000313" key="11">
    <source>
        <dbReference type="Proteomes" id="UP001151529"/>
    </source>
</evidence>
<protein>
    <recommendedName>
        <fullName evidence="6 7">Eukaryotic translation initiation factor 3 subunit B</fullName>
        <shortName evidence="6 7">eIF3b</shortName>
    </recommendedName>
    <alternativeName>
        <fullName evidence="6">eIF-3-eta</fullName>
    </alternativeName>
    <alternativeName>
        <fullName evidence="6">eIF3 p110</fullName>
    </alternativeName>
</protein>
<dbReference type="Gene3D" id="2.130.10.10">
    <property type="entry name" value="YVTN repeat-like/Quinoprotein amine dehydrogenase"/>
    <property type="match status" value="2"/>
</dbReference>
<dbReference type="InterPro" id="IPR000504">
    <property type="entry name" value="RRM_dom"/>
</dbReference>
<evidence type="ECO:0000313" key="10">
    <source>
        <dbReference type="EMBL" id="VFU26121.1"/>
    </source>
</evidence>
<comment type="subunit">
    <text evidence="6 7">Component of the eukaryotic translation initiation factor 3 (eIF-3) complex.</text>
</comment>
<organism evidence="10">
    <name type="scientific">Salix viminalis</name>
    <name type="common">Common osier</name>
    <name type="synonym">Basket willow</name>
    <dbReference type="NCBI Taxonomy" id="40686"/>
    <lineage>
        <taxon>Eukaryota</taxon>
        <taxon>Viridiplantae</taxon>
        <taxon>Streptophyta</taxon>
        <taxon>Embryophyta</taxon>
        <taxon>Tracheophyta</taxon>
        <taxon>Spermatophyta</taxon>
        <taxon>Magnoliopsida</taxon>
        <taxon>eudicotyledons</taxon>
        <taxon>Gunneridae</taxon>
        <taxon>Pentapetalae</taxon>
        <taxon>rosids</taxon>
        <taxon>fabids</taxon>
        <taxon>Malpighiales</taxon>
        <taxon>Salicaceae</taxon>
        <taxon>Saliceae</taxon>
        <taxon>Salix</taxon>
    </lineage>
</organism>
<dbReference type="SUPFAM" id="SSF54928">
    <property type="entry name" value="RNA-binding domain, RBD"/>
    <property type="match status" value="1"/>
</dbReference>
<keyword evidence="5 6" id="KW-0648">Protein biosynthesis</keyword>
<reference evidence="9 11" key="3">
    <citation type="journal article" date="2023" name="Int. J. Mol. Sci.">
        <title>De Novo Assembly and Annotation of 11 Diverse Shrub Willow (Salix) Genomes Reveals Novel Gene Organization in Sex-Linked Regions.</title>
        <authorList>
            <person name="Hyden B."/>
            <person name="Feng K."/>
            <person name="Yates T.B."/>
            <person name="Jawdy S."/>
            <person name="Cereghino C."/>
            <person name="Smart L.B."/>
            <person name="Muchero W."/>
        </authorList>
    </citation>
    <scope>NUCLEOTIDE SEQUENCE [LARGE SCALE GENOMIC DNA]</scope>
    <source>
        <tissue evidence="9">Shoot tip</tissue>
    </source>
</reference>
<dbReference type="PIRSF" id="PIRSF036424">
    <property type="entry name" value="eIF3b"/>
    <property type="match status" value="1"/>
</dbReference>
<dbReference type="InterPro" id="IPR011400">
    <property type="entry name" value="EIF3B"/>
</dbReference>
<evidence type="ECO:0000256" key="4">
    <source>
        <dbReference type="ARBA" id="ARBA00022884"/>
    </source>
</evidence>
<dbReference type="Pfam" id="PF08662">
    <property type="entry name" value="eIF2A"/>
    <property type="match status" value="1"/>
</dbReference>
<dbReference type="AlphaFoldDB" id="A0A6N2KDD4"/>
<dbReference type="CDD" id="cd12278">
    <property type="entry name" value="RRM_eIF3B"/>
    <property type="match status" value="1"/>
</dbReference>
<comment type="function">
    <text evidence="6">RNA-binding component of the eukaryotic translation initiation factor 3 (eIF-3) complex, which is involved in protein synthesis of a specialized repertoire of mRNAs and, together with other initiation factors, stimulates binding of mRNA and methionyl-tRNAi to the 40S ribosome. The eIF-3 complex specifically targets and initiates translation of a subset of mRNAs involved in cell proliferation.</text>
</comment>
<evidence type="ECO:0000259" key="8">
    <source>
        <dbReference type="PROSITE" id="PS50102"/>
    </source>
</evidence>
<dbReference type="InterPro" id="IPR013979">
    <property type="entry name" value="TIF_beta_prop-like"/>
</dbReference>
<dbReference type="SMART" id="SM00360">
    <property type="entry name" value="RRM"/>
    <property type="match status" value="1"/>
</dbReference>
<gene>
    <name evidence="9" type="ORF">OIU85_012847</name>
    <name evidence="10" type="ORF">SVIM_LOCUS66173</name>
</gene>
<dbReference type="HAMAP" id="MF_03001">
    <property type="entry name" value="eIF3b"/>
    <property type="match status" value="1"/>
</dbReference>
<dbReference type="Pfam" id="PF00076">
    <property type="entry name" value="RRM_1"/>
    <property type="match status" value="1"/>
</dbReference>
<dbReference type="PANTHER" id="PTHR14068">
    <property type="entry name" value="EUKARYOTIC TRANSLATION INITIATION FACTOR 3 EIF3 -RELATED"/>
    <property type="match status" value="1"/>
</dbReference>
<evidence type="ECO:0000256" key="3">
    <source>
        <dbReference type="ARBA" id="ARBA00022540"/>
    </source>
</evidence>
<keyword evidence="11" id="KW-1185">Reference proteome</keyword>
<sequence>MGEISLSELEARANAAGIDLSQIDLDSIQLPPGDDFGIISDDEDVYQEEQLDFDYGLGNTIVVDNLPVVPMEKFSKLEGVIRKIYGQIGVIKEDGFWMPVDPDTHKTLRYCFIEYNTPQEAELAKEKTNGYKLDRAHIFAVNMIQDFNRFMKVPDEWAPPEIRPYVPGENLQSWLADEKARDQFVIRASSDTEVFWNDARHLKPDPVYKRVYWTESFVQWSSLGTYLATVHRQGTAVWGGASTFNQLMRYAHPQVKLIDFSPGEKYLVTYSGHEPSNPRDANRVVINIFDVRTGKVMRDFKGSADEFAIGGTGGVAGVSWPVFKWGGGKDDKYFAKIGKNMISVYETESFSLVDKKSLKAESVVDFSWSPTDPILAFYVPELGGGNQPARVSLVQIPSKEELRQKNLFSVSDCKLYWQSNGDYLAVKVDRYTKTKKSTYTGFELFRIKERDIPIEVLELDNKNDKIIAFAWEPKGHRFAVIHGDNPRPDVSFYSMKTAHNTGRVSKLTTLKGKQANALFWSPSGRYIILAGLKGFNGQLEFYNVDELETMATAEHFTATDVEWDPTGRYVATLVTSVHHEMENGFNIWSFNGKLLYRIMKDHFFQFLWRPRPPSLLSPEKEEEIAKNLKKYSKKYETEDQDVSLQLSEQDREKRRKLKDEWEKWVSEWKRLHEVEKLQRQMLRDGEASDEEEEYEAKEVEVEELLDVSEEVLSFEFGQE</sequence>
<dbReference type="InterPro" id="IPR034363">
    <property type="entry name" value="eIF3B_RRM"/>
</dbReference>
<dbReference type="EMBL" id="JAPFFL010000017">
    <property type="protein sequence ID" value="KAJ6673876.1"/>
    <property type="molecule type" value="Genomic_DNA"/>
</dbReference>
<reference evidence="10" key="1">
    <citation type="submission" date="2019-03" db="EMBL/GenBank/DDBJ databases">
        <authorList>
            <person name="Mank J."/>
            <person name="Almeida P."/>
        </authorList>
    </citation>
    <scope>NUCLEOTIDE SEQUENCE</scope>
    <source>
        <strain evidence="10">78183</strain>
    </source>
</reference>
<evidence type="ECO:0000256" key="5">
    <source>
        <dbReference type="ARBA" id="ARBA00022917"/>
    </source>
</evidence>
<name>A0A6N2KDD4_SALVM</name>
<accession>A0A6N2KDD4</accession>
<dbReference type="Gene3D" id="3.30.70.330">
    <property type="match status" value="1"/>
</dbReference>
<dbReference type="OrthoDB" id="10250414at2759"/>
<feature type="domain" description="RRM" evidence="8">
    <location>
        <begin position="59"/>
        <end position="146"/>
    </location>
</feature>
<dbReference type="FunFam" id="2.130.10.10:FF:000260">
    <property type="entry name" value="Eukaryotic translation initiation factor 3 subunit B"/>
    <property type="match status" value="1"/>
</dbReference>
<reference evidence="9" key="2">
    <citation type="submission" date="2022-11" db="EMBL/GenBank/DDBJ databases">
        <authorList>
            <person name="Hyden B.L."/>
            <person name="Feng K."/>
            <person name="Yates T."/>
            <person name="Jawdy S."/>
            <person name="Smart L.B."/>
            <person name="Muchero W."/>
        </authorList>
    </citation>
    <scope>NUCLEOTIDE SEQUENCE</scope>
    <source>
        <tissue evidence="9">Shoot tip</tissue>
    </source>
</reference>
<dbReference type="InterPro" id="IPR035979">
    <property type="entry name" value="RBD_domain_sf"/>
</dbReference>
<dbReference type="FunFam" id="3.30.70.330:FF:000235">
    <property type="entry name" value="Eukaryotic translation initiation factor 3 subunit B"/>
    <property type="match status" value="1"/>
</dbReference>
<evidence type="ECO:0000313" key="9">
    <source>
        <dbReference type="EMBL" id="KAJ6673876.1"/>
    </source>
</evidence>
<evidence type="ECO:0000256" key="2">
    <source>
        <dbReference type="ARBA" id="ARBA00022490"/>
    </source>
</evidence>
<evidence type="ECO:0000256" key="6">
    <source>
        <dbReference type="HAMAP-Rule" id="MF_03001"/>
    </source>
</evidence>
<keyword evidence="2 6" id="KW-0963">Cytoplasm</keyword>
<dbReference type="FunFam" id="2.130.10.10:FF:000286">
    <property type="entry name" value="Eukaryotic translation initiation factor 3 subunit B"/>
    <property type="match status" value="1"/>
</dbReference>
<dbReference type="GO" id="GO:0003743">
    <property type="term" value="F:translation initiation factor activity"/>
    <property type="evidence" value="ECO:0007669"/>
    <property type="project" value="UniProtKB-UniRule"/>
</dbReference>
<keyword evidence="3 6" id="KW-0396">Initiation factor</keyword>
<dbReference type="EMBL" id="CAADRP010000269">
    <property type="protein sequence ID" value="VFU26121.1"/>
    <property type="molecule type" value="Genomic_DNA"/>
</dbReference>
<evidence type="ECO:0000256" key="7">
    <source>
        <dbReference type="PIRNR" id="PIRNR036424"/>
    </source>
</evidence>
<comment type="similarity">
    <text evidence="6 7">Belongs to the eIF-3 subunit B family.</text>
</comment>
<dbReference type="PROSITE" id="PS50102">
    <property type="entry name" value="RRM"/>
    <property type="match status" value="1"/>
</dbReference>
<dbReference type="Proteomes" id="UP001151529">
    <property type="component" value="Chromosome 18"/>
</dbReference>
<dbReference type="GO" id="GO:0033290">
    <property type="term" value="C:eukaryotic 48S preinitiation complex"/>
    <property type="evidence" value="ECO:0007669"/>
    <property type="project" value="UniProtKB-UniRule"/>
</dbReference>
<keyword evidence="4 6" id="KW-0694">RNA-binding</keyword>
<proteinExistence type="inferred from homology"/>